<keyword evidence="2" id="KW-1185">Reference proteome</keyword>
<name>A0ACD3BEV7_9AGAR</name>
<dbReference type="EMBL" id="ML208261">
    <property type="protein sequence ID" value="TFK76127.1"/>
    <property type="molecule type" value="Genomic_DNA"/>
</dbReference>
<keyword evidence="1" id="KW-0808">Transferase</keyword>
<sequence>MLNERGIPLNDMSFATTDTGKPYVSCVTDPPIAYNVTHDNALIALAFAPGRVNGPAFNVGIDVMKVRVPGRQDFPAFVETFSDQLTALERGLLRGVPQEEALRRFFWMWTMKEAYTKALGLGLGFDFSRVEFDVVGNTVRVDGQIPQGWWFGRFVIQDGQDTYEGVVAELVGGDGTVLTPETESPDWLHIFDAATFTEKTIQELQPHDST</sequence>
<evidence type="ECO:0000313" key="1">
    <source>
        <dbReference type="EMBL" id="TFK76127.1"/>
    </source>
</evidence>
<reference evidence="1 2" key="1">
    <citation type="journal article" date="2019" name="Nat. Ecol. Evol.">
        <title>Megaphylogeny resolves global patterns of mushroom evolution.</title>
        <authorList>
            <person name="Varga T."/>
            <person name="Krizsan K."/>
            <person name="Foldi C."/>
            <person name="Dima B."/>
            <person name="Sanchez-Garcia M."/>
            <person name="Sanchez-Ramirez S."/>
            <person name="Szollosi G.J."/>
            <person name="Szarkandi J.G."/>
            <person name="Papp V."/>
            <person name="Albert L."/>
            <person name="Andreopoulos W."/>
            <person name="Angelini C."/>
            <person name="Antonin V."/>
            <person name="Barry K.W."/>
            <person name="Bougher N.L."/>
            <person name="Buchanan P."/>
            <person name="Buyck B."/>
            <person name="Bense V."/>
            <person name="Catcheside P."/>
            <person name="Chovatia M."/>
            <person name="Cooper J."/>
            <person name="Damon W."/>
            <person name="Desjardin D."/>
            <person name="Finy P."/>
            <person name="Geml J."/>
            <person name="Haridas S."/>
            <person name="Hughes K."/>
            <person name="Justo A."/>
            <person name="Karasinski D."/>
            <person name="Kautmanova I."/>
            <person name="Kiss B."/>
            <person name="Kocsube S."/>
            <person name="Kotiranta H."/>
            <person name="LaButti K.M."/>
            <person name="Lechner B.E."/>
            <person name="Liimatainen K."/>
            <person name="Lipzen A."/>
            <person name="Lukacs Z."/>
            <person name="Mihaltcheva S."/>
            <person name="Morgado L.N."/>
            <person name="Niskanen T."/>
            <person name="Noordeloos M.E."/>
            <person name="Ohm R.A."/>
            <person name="Ortiz-Santana B."/>
            <person name="Ovrebo C."/>
            <person name="Racz N."/>
            <person name="Riley R."/>
            <person name="Savchenko A."/>
            <person name="Shiryaev A."/>
            <person name="Soop K."/>
            <person name="Spirin V."/>
            <person name="Szebenyi C."/>
            <person name="Tomsovsky M."/>
            <person name="Tulloss R.E."/>
            <person name="Uehling J."/>
            <person name="Grigoriev I.V."/>
            <person name="Vagvolgyi C."/>
            <person name="Papp T."/>
            <person name="Martin F.M."/>
            <person name="Miettinen O."/>
            <person name="Hibbett D.S."/>
            <person name="Nagy L.G."/>
        </authorList>
    </citation>
    <scope>NUCLEOTIDE SEQUENCE [LARGE SCALE GENOMIC DNA]</scope>
    <source>
        <strain evidence="1 2">NL-1719</strain>
    </source>
</reference>
<protein>
    <submittedName>
        <fullName evidence="1">4'-phosphopantetheinyl transferase</fullName>
    </submittedName>
</protein>
<evidence type="ECO:0000313" key="2">
    <source>
        <dbReference type="Proteomes" id="UP000308600"/>
    </source>
</evidence>
<accession>A0ACD3BEV7</accession>
<organism evidence="1 2">
    <name type="scientific">Pluteus cervinus</name>
    <dbReference type="NCBI Taxonomy" id="181527"/>
    <lineage>
        <taxon>Eukaryota</taxon>
        <taxon>Fungi</taxon>
        <taxon>Dikarya</taxon>
        <taxon>Basidiomycota</taxon>
        <taxon>Agaricomycotina</taxon>
        <taxon>Agaricomycetes</taxon>
        <taxon>Agaricomycetidae</taxon>
        <taxon>Agaricales</taxon>
        <taxon>Pluteineae</taxon>
        <taxon>Pluteaceae</taxon>
        <taxon>Pluteus</taxon>
    </lineage>
</organism>
<proteinExistence type="predicted"/>
<dbReference type="Proteomes" id="UP000308600">
    <property type="component" value="Unassembled WGS sequence"/>
</dbReference>
<gene>
    <name evidence="1" type="ORF">BDN72DRAFT_786526</name>
</gene>